<accession>A0A6V8MD66</accession>
<dbReference type="CDD" id="cd02440">
    <property type="entry name" value="AdoMet_MTases"/>
    <property type="match status" value="1"/>
</dbReference>
<reference evidence="2" key="1">
    <citation type="submission" date="2020-06" db="EMBL/GenBank/DDBJ databases">
        <title>Draft genomic sequence of Geomonas sp. Red330.</title>
        <authorList>
            <person name="Itoh H."/>
            <person name="Zhenxing X."/>
            <person name="Ushijima N."/>
            <person name="Masuda Y."/>
            <person name="Shiratori Y."/>
            <person name="Senoo K."/>
        </authorList>
    </citation>
    <scope>NUCLEOTIDE SEQUENCE [LARGE SCALE GENOMIC DNA]</scope>
    <source>
        <strain evidence="2">Red330</strain>
    </source>
</reference>
<dbReference type="AlphaFoldDB" id="A0A6V8MD66"/>
<dbReference type="Gene3D" id="3.40.50.150">
    <property type="entry name" value="Vaccinia Virus protein VP39"/>
    <property type="match status" value="1"/>
</dbReference>
<dbReference type="PANTHER" id="PTHR43861">
    <property type="entry name" value="TRANS-ACONITATE 2-METHYLTRANSFERASE-RELATED"/>
    <property type="match status" value="1"/>
</dbReference>
<dbReference type="Pfam" id="PF13489">
    <property type="entry name" value="Methyltransf_23"/>
    <property type="match status" value="1"/>
</dbReference>
<sequence length="229" mass="26060">MTSFDARYYEFNGQDADRPALWFYTRLARVVFRPGPVLDFGCGTGYFLKRLSRYFPAEGLEVSEHGLARCRELVPQAPLYRSLEELPSGHYRGITALHVLEHIPDVQLEEVLGQWRRALTSDGQVLCVMPELEGRGHRLKGEGWCGFADPSHINLKRRGEWQEFFSRNGFELLQIGTDGLWDFPYTPNRPRRLDLILRGAPTVLQFLAGRMLLAPGSGESLIGILRVRG</sequence>
<evidence type="ECO:0000313" key="2">
    <source>
        <dbReference type="Proteomes" id="UP000556026"/>
    </source>
</evidence>
<comment type="caution">
    <text evidence="1">The sequence shown here is derived from an EMBL/GenBank/DDBJ whole genome shotgun (WGS) entry which is preliminary data.</text>
</comment>
<evidence type="ECO:0000313" key="1">
    <source>
        <dbReference type="EMBL" id="GFO57941.1"/>
    </source>
</evidence>
<dbReference type="EMBL" id="BLXX01000001">
    <property type="protein sequence ID" value="GFO57941.1"/>
    <property type="molecule type" value="Genomic_DNA"/>
</dbReference>
<organism evidence="1 2">
    <name type="scientific">Geomonas silvestris</name>
    <dbReference type="NCBI Taxonomy" id="2740184"/>
    <lineage>
        <taxon>Bacteria</taxon>
        <taxon>Pseudomonadati</taxon>
        <taxon>Thermodesulfobacteriota</taxon>
        <taxon>Desulfuromonadia</taxon>
        <taxon>Geobacterales</taxon>
        <taxon>Geobacteraceae</taxon>
        <taxon>Geomonas</taxon>
    </lineage>
</organism>
<protein>
    <recommendedName>
        <fullName evidence="3">Methyltransferase</fullName>
    </recommendedName>
</protein>
<gene>
    <name evidence="1" type="ORF">GMST_02660</name>
</gene>
<evidence type="ECO:0008006" key="3">
    <source>
        <dbReference type="Google" id="ProtNLM"/>
    </source>
</evidence>
<keyword evidence="2" id="KW-1185">Reference proteome</keyword>
<proteinExistence type="predicted"/>
<dbReference type="RefSeq" id="WP_183352796.1">
    <property type="nucleotide sequence ID" value="NZ_BLXX01000001.1"/>
</dbReference>
<dbReference type="SUPFAM" id="SSF53335">
    <property type="entry name" value="S-adenosyl-L-methionine-dependent methyltransferases"/>
    <property type="match status" value="1"/>
</dbReference>
<name>A0A6V8MD66_9BACT</name>
<dbReference type="InterPro" id="IPR029063">
    <property type="entry name" value="SAM-dependent_MTases_sf"/>
</dbReference>
<dbReference type="Proteomes" id="UP000556026">
    <property type="component" value="Unassembled WGS sequence"/>
</dbReference>